<sequence>MDLESIVNYLLKENKATISYLAEISLTNEFLVKKLIEDLRGINIEDGIVSVENRLELAISAIHKGISPYVVSRYLSWKDFEKELSEILEQYGYEVLRNYRIRKPSRAEIDIVAIKTGLALIVDCKHWSPRSASRGRIEFAANKQVERTKLLLENEEFLLLLGNKACIRRPCEVKLVPVLVTLVSKNYGLLNSVPVVPIKSFLNFLIEIDKLLELIIRISVKIE</sequence>
<evidence type="ECO:0000313" key="2">
    <source>
        <dbReference type="EMBL" id="HEW63639.1"/>
    </source>
</evidence>
<comment type="caution">
    <text evidence="2">The sequence shown here is derived from an EMBL/GenBank/DDBJ whole genome shotgun (WGS) entry which is preliminary data.</text>
</comment>
<accession>A0A7C2ZW36</accession>
<dbReference type="SUPFAM" id="SSF52980">
    <property type="entry name" value="Restriction endonuclease-like"/>
    <property type="match status" value="1"/>
</dbReference>
<protein>
    <recommendedName>
        <fullName evidence="1">NERD domain-containing protein</fullName>
    </recommendedName>
</protein>
<dbReference type="InterPro" id="IPR011856">
    <property type="entry name" value="tRNA_endonuc-like_dom_sf"/>
</dbReference>
<reference evidence="2" key="1">
    <citation type="journal article" date="2020" name="mSystems">
        <title>Genome- and Community-Level Interaction Insights into Carbon Utilization and Element Cycling Functions of Hydrothermarchaeota in Hydrothermal Sediment.</title>
        <authorList>
            <person name="Zhou Z."/>
            <person name="Liu Y."/>
            <person name="Xu W."/>
            <person name="Pan J."/>
            <person name="Luo Z.H."/>
            <person name="Li M."/>
        </authorList>
    </citation>
    <scope>NUCLEOTIDE SEQUENCE [LARGE SCALE GENOMIC DNA]</scope>
    <source>
        <strain evidence="2">SpSt-1261</strain>
    </source>
</reference>
<gene>
    <name evidence="2" type="ORF">ENO39_01070</name>
</gene>
<dbReference type="AlphaFoldDB" id="A0A7C2ZW36"/>
<dbReference type="Gene3D" id="3.40.1350.10">
    <property type="match status" value="1"/>
</dbReference>
<dbReference type="Pfam" id="PF08378">
    <property type="entry name" value="NERD"/>
    <property type="match status" value="1"/>
</dbReference>
<dbReference type="EMBL" id="DSFH01000020">
    <property type="protein sequence ID" value="HEW63639.1"/>
    <property type="molecule type" value="Genomic_DNA"/>
</dbReference>
<dbReference type="InterPro" id="IPR011335">
    <property type="entry name" value="Restrct_endonuc-II-like"/>
</dbReference>
<organism evidence="2">
    <name type="scientific">Fervidicoccus fontis</name>
    <dbReference type="NCBI Taxonomy" id="683846"/>
    <lineage>
        <taxon>Archaea</taxon>
        <taxon>Thermoproteota</taxon>
        <taxon>Thermoprotei</taxon>
        <taxon>Fervidicoccales</taxon>
        <taxon>Fervidicoccaceae</taxon>
        <taxon>Fervidicoccus</taxon>
    </lineage>
</organism>
<dbReference type="GO" id="GO:0003676">
    <property type="term" value="F:nucleic acid binding"/>
    <property type="evidence" value="ECO:0007669"/>
    <property type="project" value="InterPro"/>
</dbReference>
<proteinExistence type="predicted"/>
<dbReference type="InterPro" id="IPR011528">
    <property type="entry name" value="NERD"/>
</dbReference>
<feature type="domain" description="NERD" evidence="1">
    <location>
        <begin position="79"/>
        <end position="130"/>
    </location>
</feature>
<name>A0A7C2ZW36_9CREN</name>
<evidence type="ECO:0000259" key="1">
    <source>
        <dbReference type="Pfam" id="PF08378"/>
    </source>
</evidence>
<dbReference type="Proteomes" id="UP000886076">
    <property type="component" value="Unassembled WGS sequence"/>
</dbReference>